<sequence length="866" mass="94554">MNYACCDTNRRTLVKEHPVLNGIDFLEVQDISTDPIELRQTTLLVHCLKYIAPGSIGVDNVIITGGESIRNIEVVSVEVGAATPLPVSPALADETILTVHVKAAGDFSTYTLQLVNDDDDHTPLSGFDVMMSAVDFSFKVTCPADIDCATDCGCSHEPAEDSDINYLAKDYSSFKQLMLDRMSLLMPQWTERNPADLGITLVELFAYIGDYLSYRQDAIATEAYLDTALQRISVKRHARLVDYFMHDGCNARVWLHVRLNNTVKHLTLYEKNTPYLTQFFTTVPNMPASMSIGSDVYRKLLEADAGAFEIIGDENSIILYPEHNEMPFYTWDAEECCLPKGATQATLAGYYPNLKPGMVLVLAEVTGPATGNAADADPTHRYPVKLTAVSYSYDYLHTLPVDSPLTSPPESPASAVYLPVTQITWHADDALPAALCISARNKNDYFNNVSIAWGNIVLADYGLTTDDTPLPSLVPEAALSYAAACHGHCDDTLQQTLVQPRYNPHLQQSPVTQAVPYLVNGKAPVSASAVRSWAMRDTMPAVKLYQTVDGLPTDEWLPAKDLIGVEGNAKKIVVETDNAGIAWLRFGDNLQGSRPASGTVFTAVVRKGNGIAGNVGAGTVTHMASNDPLVTGDENILSVSNPLPGWGGTEPEAMEHVKRDAPEAFRTQERAVTAADFEDVAKRSSNQVQRAACTFRWTGSWRTAFVTVDRKGSTIVDAPFENLLTTNMEKYRMAGQDIEIDGPVYVSLEIDMTVCVTAGYFAADVKADLAARFSSRILSNGTPGFFHPDNFTFGQTVYLSALYAVAQATEGIDSVRITKFQRQGQPDNAALLSGKLILNRLEIARLDNDRNFPSHGVLNLLMVGGK</sequence>
<reference evidence="1 2" key="1">
    <citation type="submission" date="2018-08" db="EMBL/GenBank/DDBJ databases">
        <title>Chitinophagaceae sp. K23C18032701, a novel bacterium isolated from forest soil.</title>
        <authorList>
            <person name="Wang C."/>
        </authorList>
    </citation>
    <scope>NUCLEOTIDE SEQUENCE [LARGE SCALE GENOMIC DNA]</scope>
    <source>
        <strain evidence="1 2">K23C18032701</strain>
    </source>
</reference>
<dbReference type="AlphaFoldDB" id="A0A3E1NGD8"/>
<name>A0A3E1NGD8_9BACT</name>
<evidence type="ECO:0000313" key="2">
    <source>
        <dbReference type="Proteomes" id="UP000261284"/>
    </source>
</evidence>
<evidence type="ECO:0000313" key="1">
    <source>
        <dbReference type="EMBL" id="RFM26942.1"/>
    </source>
</evidence>
<organism evidence="1 2">
    <name type="scientific">Deminuibacter soli</name>
    <dbReference type="NCBI Taxonomy" id="2291815"/>
    <lineage>
        <taxon>Bacteria</taxon>
        <taxon>Pseudomonadati</taxon>
        <taxon>Bacteroidota</taxon>
        <taxon>Chitinophagia</taxon>
        <taxon>Chitinophagales</taxon>
        <taxon>Chitinophagaceae</taxon>
        <taxon>Deminuibacter</taxon>
    </lineage>
</organism>
<comment type="caution">
    <text evidence="1">The sequence shown here is derived from an EMBL/GenBank/DDBJ whole genome shotgun (WGS) entry which is preliminary data.</text>
</comment>
<protein>
    <submittedName>
        <fullName evidence="1">Putative baseplate assembly protein</fullName>
    </submittedName>
</protein>
<dbReference type="RefSeq" id="WP_116848726.1">
    <property type="nucleotide sequence ID" value="NZ_QTJU01000007.1"/>
</dbReference>
<dbReference type="NCBIfam" id="TIGR02243">
    <property type="entry name" value="putative baseplate assembly protein"/>
    <property type="match status" value="1"/>
</dbReference>
<gene>
    <name evidence="1" type="ORF">DXN05_18330</name>
</gene>
<dbReference type="EMBL" id="QTJU01000007">
    <property type="protein sequence ID" value="RFM26942.1"/>
    <property type="molecule type" value="Genomic_DNA"/>
</dbReference>
<dbReference type="InterPro" id="IPR011749">
    <property type="entry name" value="CHP02243"/>
</dbReference>
<accession>A0A3E1NGD8</accession>
<dbReference type="OrthoDB" id="9027184at2"/>
<keyword evidence="2" id="KW-1185">Reference proteome</keyword>
<dbReference type="Proteomes" id="UP000261284">
    <property type="component" value="Unassembled WGS sequence"/>
</dbReference>
<proteinExistence type="predicted"/>